<gene>
    <name evidence="1" type="ORF">GGD46_004376</name>
</gene>
<evidence type="ECO:0000313" key="1">
    <source>
        <dbReference type="EMBL" id="MBB6487076.1"/>
    </source>
</evidence>
<reference evidence="1 2" key="1">
    <citation type="submission" date="2020-08" db="EMBL/GenBank/DDBJ databases">
        <title>Genomic Encyclopedia of Type Strains, Phase IV (KMG-V): Genome sequencing to study the core and pangenomes of soil and plant-associated prokaryotes.</title>
        <authorList>
            <person name="Whitman W."/>
        </authorList>
    </citation>
    <scope>NUCLEOTIDE SEQUENCE [LARGE SCALE GENOMIC DNA]</scope>
    <source>
        <strain evidence="1 2">SEMIA 4060</strain>
    </source>
</reference>
<organism evidence="1 2">
    <name type="scientific">Rhizobium lusitanum</name>
    <dbReference type="NCBI Taxonomy" id="293958"/>
    <lineage>
        <taxon>Bacteria</taxon>
        <taxon>Pseudomonadati</taxon>
        <taxon>Pseudomonadota</taxon>
        <taxon>Alphaproteobacteria</taxon>
        <taxon>Hyphomicrobiales</taxon>
        <taxon>Rhizobiaceae</taxon>
        <taxon>Rhizobium/Agrobacterium group</taxon>
        <taxon>Rhizobium</taxon>
    </lineage>
</organism>
<dbReference type="AlphaFoldDB" id="A0A7X0ITU5"/>
<dbReference type="Proteomes" id="UP000565576">
    <property type="component" value="Unassembled WGS sequence"/>
</dbReference>
<protein>
    <submittedName>
        <fullName evidence="1">Uncharacterized protein</fullName>
    </submittedName>
</protein>
<sequence length="67" mass="7497">MDHCQVRLTLRYELSQQPAKSAISGQMSGREVLQNIGDLLARPALSRVRSASPDFMLRVSLMSIDNH</sequence>
<evidence type="ECO:0000313" key="2">
    <source>
        <dbReference type="Proteomes" id="UP000565576"/>
    </source>
</evidence>
<proteinExistence type="predicted"/>
<comment type="caution">
    <text evidence="1">The sequence shown here is derived from an EMBL/GenBank/DDBJ whole genome shotgun (WGS) entry which is preliminary data.</text>
</comment>
<name>A0A7X0ITU5_9HYPH</name>
<accession>A0A7X0ITU5</accession>
<dbReference type="EMBL" id="JACHBG010000011">
    <property type="protein sequence ID" value="MBB6487076.1"/>
    <property type="molecule type" value="Genomic_DNA"/>
</dbReference>